<protein>
    <recommendedName>
        <fullName evidence="3">Nucleoside 2-deoxyribosyltransferase</fullName>
    </recommendedName>
</protein>
<accession>A0ABT4BGS1</accession>
<evidence type="ECO:0000313" key="2">
    <source>
        <dbReference type="Proteomes" id="UP001151002"/>
    </source>
</evidence>
<dbReference type="EMBL" id="JAPNTZ010000032">
    <property type="protein sequence ID" value="MCY1145736.1"/>
    <property type="molecule type" value="Genomic_DNA"/>
</dbReference>
<name>A0ABT4BGS1_9ACTN</name>
<evidence type="ECO:0008006" key="3">
    <source>
        <dbReference type="Google" id="ProtNLM"/>
    </source>
</evidence>
<dbReference type="Proteomes" id="UP001151002">
    <property type="component" value="Unassembled WGS sequence"/>
</dbReference>
<gene>
    <name evidence="1" type="ORF">OWR29_47725</name>
</gene>
<sequence>MSVFVSGQIGEKARIREVFSDLVAEGWRITHDWTTTDDLGKVLESGDEASRRAAADITGVLDADVYLLVSDNKAAGKGMYVELGAALAMAESRGAPDVYIVGPMNHASIFYLHPLVRHLPDVAAVVKDVQDRRNLKAAES</sequence>
<keyword evidence="2" id="KW-1185">Reference proteome</keyword>
<dbReference type="RefSeq" id="WP_267570352.1">
    <property type="nucleotide sequence ID" value="NZ_JAPNTZ010000032.1"/>
</dbReference>
<evidence type="ECO:0000313" key="1">
    <source>
        <dbReference type="EMBL" id="MCY1145736.1"/>
    </source>
</evidence>
<proteinExistence type="predicted"/>
<comment type="caution">
    <text evidence="1">The sequence shown here is derived from an EMBL/GenBank/DDBJ whole genome shotgun (WGS) entry which is preliminary data.</text>
</comment>
<reference evidence="1" key="1">
    <citation type="submission" date="2022-11" db="EMBL/GenBank/DDBJ databases">
        <authorList>
            <person name="Somphong A."/>
            <person name="Phongsopitanun W."/>
        </authorList>
    </citation>
    <scope>NUCLEOTIDE SEQUENCE</scope>
    <source>
        <strain evidence="1">Pm04-4</strain>
    </source>
</reference>
<organism evidence="1 2">
    <name type="scientific">Paractinoplanes pyxinae</name>
    <dbReference type="NCBI Taxonomy" id="2997416"/>
    <lineage>
        <taxon>Bacteria</taxon>
        <taxon>Bacillati</taxon>
        <taxon>Actinomycetota</taxon>
        <taxon>Actinomycetes</taxon>
        <taxon>Micromonosporales</taxon>
        <taxon>Micromonosporaceae</taxon>
        <taxon>Paractinoplanes</taxon>
    </lineage>
</organism>